<sequence length="138" mass="15483">CLYADEKLIATKDKGNIASVQAVITEKFRDQRPRMYCLRHGVQDSTSVYKVNHLEAWADDAKSSWGSSDQGWPASNENNKAKIISKSCCSRVWGLLYLGCGIRPYISIAAAHLSRFLKKSRREALGCSRKGGRYLLKI</sequence>
<dbReference type="Proteomes" id="UP000704712">
    <property type="component" value="Unassembled WGS sequence"/>
</dbReference>
<comment type="caution">
    <text evidence="1">The sequence shown here is derived from an EMBL/GenBank/DDBJ whole genome shotgun (WGS) entry which is preliminary data.</text>
</comment>
<reference evidence="1" key="1">
    <citation type="submission" date="2020-03" db="EMBL/GenBank/DDBJ databases">
        <title>Hybrid Assembly of Korean Phytophthora infestans isolates.</title>
        <authorList>
            <person name="Prokchorchik M."/>
            <person name="Lee Y."/>
            <person name="Seo J."/>
            <person name="Cho J.-H."/>
            <person name="Park Y.-E."/>
            <person name="Jang D.-C."/>
            <person name="Im J.-S."/>
            <person name="Choi J.-G."/>
            <person name="Park H.-J."/>
            <person name="Lee G.-B."/>
            <person name="Lee Y.-G."/>
            <person name="Hong S.-Y."/>
            <person name="Cho K."/>
            <person name="Sohn K.H."/>
        </authorList>
    </citation>
    <scope>NUCLEOTIDE SEQUENCE</scope>
    <source>
        <strain evidence="1">KR_2_A2</strain>
    </source>
</reference>
<dbReference type="EMBL" id="JAACNO010000508">
    <property type="protein sequence ID" value="KAF4147143.1"/>
    <property type="molecule type" value="Genomic_DNA"/>
</dbReference>
<accession>A0A8S9V3L8</accession>
<evidence type="ECO:0000313" key="1">
    <source>
        <dbReference type="EMBL" id="KAF4147143.1"/>
    </source>
</evidence>
<gene>
    <name evidence="1" type="ORF">GN958_ATG03661</name>
</gene>
<proteinExistence type="predicted"/>
<evidence type="ECO:0000313" key="2">
    <source>
        <dbReference type="Proteomes" id="UP000704712"/>
    </source>
</evidence>
<dbReference type="AlphaFoldDB" id="A0A8S9V3L8"/>
<name>A0A8S9V3L8_PHYIN</name>
<protein>
    <submittedName>
        <fullName evidence="1">Uncharacterized protein</fullName>
    </submittedName>
</protein>
<feature type="non-terminal residue" evidence="1">
    <location>
        <position position="1"/>
    </location>
</feature>
<organism evidence="1 2">
    <name type="scientific">Phytophthora infestans</name>
    <name type="common">Potato late blight agent</name>
    <name type="synonym">Botrytis infestans</name>
    <dbReference type="NCBI Taxonomy" id="4787"/>
    <lineage>
        <taxon>Eukaryota</taxon>
        <taxon>Sar</taxon>
        <taxon>Stramenopiles</taxon>
        <taxon>Oomycota</taxon>
        <taxon>Peronosporomycetes</taxon>
        <taxon>Peronosporales</taxon>
        <taxon>Peronosporaceae</taxon>
        <taxon>Phytophthora</taxon>
    </lineage>
</organism>